<comment type="similarity">
    <text evidence="6">Belongs to the ABC-2 integral membrane protein family.</text>
</comment>
<evidence type="ECO:0000256" key="5">
    <source>
        <dbReference type="ARBA" id="ARBA00023251"/>
    </source>
</evidence>
<dbReference type="Pfam" id="PF01061">
    <property type="entry name" value="ABC2_membrane"/>
    <property type="match status" value="1"/>
</dbReference>
<dbReference type="PANTHER" id="PTHR43229:SF2">
    <property type="entry name" value="NODULATION PROTEIN J"/>
    <property type="match status" value="1"/>
</dbReference>
<dbReference type="PANTHER" id="PTHR43229">
    <property type="entry name" value="NODULATION PROTEIN J"/>
    <property type="match status" value="1"/>
</dbReference>
<keyword evidence="2 6" id="KW-0812">Transmembrane</keyword>
<dbReference type="RefSeq" id="WP_352150309.1">
    <property type="nucleotide sequence ID" value="NZ_JBEOZY010000056.1"/>
</dbReference>
<evidence type="ECO:0000313" key="8">
    <source>
        <dbReference type="EMBL" id="MER6169101.1"/>
    </source>
</evidence>
<proteinExistence type="inferred from homology"/>
<name>A0ABV1T528_9ACTN</name>
<keyword evidence="6" id="KW-0813">Transport</keyword>
<keyword evidence="3 6" id="KW-1133">Transmembrane helix</keyword>
<keyword evidence="4 6" id="KW-0472">Membrane</keyword>
<dbReference type="InterPro" id="IPR047817">
    <property type="entry name" value="ABC2_TM_bact-type"/>
</dbReference>
<evidence type="ECO:0000256" key="3">
    <source>
        <dbReference type="ARBA" id="ARBA00022989"/>
    </source>
</evidence>
<dbReference type="InterPro" id="IPR013525">
    <property type="entry name" value="ABC2_TM"/>
</dbReference>
<feature type="transmembrane region" description="Helical" evidence="6">
    <location>
        <begin position="59"/>
        <end position="81"/>
    </location>
</feature>
<dbReference type="InterPro" id="IPR051784">
    <property type="entry name" value="Nod_factor_ABC_transporter"/>
</dbReference>
<comment type="caution">
    <text evidence="8">The sequence shown here is derived from an EMBL/GenBank/DDBJ whole genome shotgun (WGS) entry which is preliminary data.</text>
</comment>
<evidence type="ECO:0000256" key="6">
    <source>
        <dbReference type="RuleBase" id="RU361157"/>
    </source>
</evidence>
<feature type="transmembrane region" description="Helical" evidence="6">
    <location>
        <begin position="169"/>
        <end position="191"/>
    </location>
</feature>
<evidence type="ECO:0000313" key="9">
    <source>
        <dbReference type="Proteomes" id="UP001496720"/>
    </source>
</evidence>
<keyword evidence="6" id="KW-1003">Cell membrane</keyword>
<evidence type="ECO:0000256" key="1">
    <source>
        <dbReference type="ARBA" id="ARBA00004141"/>
    </source>
</evidence>
<dbReference type="InterPro" id="IPR000412">
    <property type="entry name" value="ABC_2_transport"/>
</dbReference>
<feature type="transmembrane region" description="Helical" evidence="6">
    <location>
        <begin position="102"/>
        <end position="128"/>
    </location>
</feature>
<gene>
    <name evidence="8" type="ORF">ABT188_31865</name>
</gene>
<evidence type="ECO:0000259" key="7">
    <source>
        <dbReference type="PROSITE" id="PS51012"/>
    </source>
</evidence>
<dbReference type="Proteomes" id="UP001496720">
    <property type="component" value="Unassembled WGS sequence"/>
</dbReference>
<dbReference type="PROSITE" id="PS51012">
    <property type="entry name" value="ABC_TM2"/>
    <property type="match status" value="1"/>
</dbReference>
<keyword evidence="9" id="KW-1185">Reference proteome</keyword>
<evidence type="ECO:0000256" key="4">
    <source>
        <dbReference type="ARBA" id="ARBA00023136"/>
    </source>
</evidence>
<keyword evidence="5" id="KW-0046">Antibiotic resistance</keyword>
<dbReference type="EMBL" id="JBEOZY010000056">
    <property type="protein sequence ID" value="MER6169101.1"/>
    <property type="molecule type" value="Genomic_DNA"/>
</dbReference>
<accession>A0ABV1T528</accession>
<sequence>MTAVLRVARESSQLARRNLLRLVRTPTSLVSSLLEPVMFALLIGFVFGNSLGGGIYREYIVAGLLAQTVVFTTSFTTIGLSRDLEEGAVDRFRALPISRVSILLARTCSDMIVCVASVCVTTLSGLALGWRAHTGVLHTAAGFLLLLLFAFAMSWVGAFIGVIAPNVQVALSLGFIWMFPAAYISSGYVAARSLPGPLAHIAEWSPITALVNALRQQFGNPVPRQFPVPRGWPVEHAVPYLLLWSAVLLTVFVSWATYAYRNKSKSR</sequence>
<dbReference type="PIRSF" id="PIRSF006648">
    <property type="entry name" value="DrrB"/>
    <property type="match status" value="1"/>
</dbReference>
<comment type="subcellular location">
    <subcellularLocation>
        <location evidence="6">Cell membrane</location>
        <topology evidence="6">Multi-pass membrane protein</topology>
    </subcellularLocation>
    <subcellularLocation>
        <location evidence="1">Membrane</location>
        <topology evidence="1">Multi-pass membrane protein</topology>
    </subcellularLocation>
</comment>
<reference evidence="8 9" key="1">
    <citation type="submission" date="2024-06" db="EMBL/GenBank/DDBJ databases">
        <title>The Natural Products Discovery Center: Release of the First 8490 Sequenced Strains for Exploring Actinobacteria Biosynthetic Diversity.</title>
        <authorList>
            <person name="Kalkreuter E."/>
            <person name="Kautsar S.A."/>
            <person name="Yang D."/>
            <person name="Bader C.D."/>
            <person name="Teijaro C.N."/>
            <person name="Fluegel L."/>
            <person name="Davis C.M."/>
            <person name="Simpson J.R."/>
            <person name="Lauterbach L."/>
            <person name="Steele A.D."/>
            <person name="Gui C."/>
            <person name="Meng S."/>
            <person name="Li G."/>
            <person name="Viehrig K."/>
            <person name="Ye F."/>
            <person name="Su P."/>
            <person name="Kiefer A.F."/>
            <person name="Nichols A."/>
            <person name="Cepeda A.J."/>
            <person name="Yan W."/>
            <person name="Fan B."/>
            <person name="Jiang Y."/>
            <person name="Adhikari A."/>
            <person name="Zheng C.-J."/>
            <person name="Schuster L."/>
            <person name="Cowan T.M."/>
            <person name="Smanski M.J."/>
            <person name="Chevrette M.G."/>
            <person name="De Carvalho L.P.S."/>
            <person name="Shen B."/>
        </authorList>
    </citation>
    <scope>NUCLEOTIDE SEQUENCE [LARGE SCALE GENOMIC DNA]</scope>
    <source>
        <strain evidence="8 9">NPDC001615</strain>
    </source>
</reference>
<feature type="domain" description="ABC transmembrane type-2" evidence="7">
    <location>
        <begin position="27"/>
        <end position="263"/>
    </location>
</feature>
<evidence type="ECO:0000256" key="2">
    <source>
        <dbReference type="ARBA" id="ARBA00022692"/>
    </source>
</evidence>
<organism evidence="8 9">
    <name type="scientific">Streptomyces violaceorubidus</name>
    <dbReference type="NCBI Taxonomy" id="284042"/>
    <lineage>
        <taxon>Bacteria</taxon>
        <taxon>Bacillati</taxon>
        <taxon>Actinomycetota</taxon>
        <taxon>Actinomycetes</taxon>
        <taxon>Kitasatosporales</taxon>
        <taxon>Streptomycetaceae</taxon>
        <taxon>Streptomyces</taxon>
    </lineage>
</organism>
<feature type="transmembrane region" description="Helical" evidence="6">
    <location>
        <begin position="140"/>
        <end position="162"/>
    </location>
</feature>
<feature type="transmembrane region" description="Helical" evidence="6">
    <location>
        <begin position="26"/>
        <end position="47"/>
    </location>
</feature>
<feature type="transmembrane region" description="Helical" evidence="6">
    <location>
        <begin position="237"/>
        <end position="260"/>
    </location>
</feature>
<protein>
    <recommendedName>
        <fullName evidence="6">Transport permease protein</fullName>
    </recommendedName>
</protein>